<comment type="caution">
    <text evidence="9">The sequence shown here is derived from an EMBL/GenBank/DDBJ whole genome shotgun (WGS) entry which is preliminary data.</text>
</comment>
<feature type="transmembrane region" description="Helical" evidence="7">
    <location>
        <begin position="60"/>
        <end position="80"/>
    </location>
</feature>
<feature type="transmembrane region" description="Helical" evidence="7">
    <location>
        <begin position="229"/>
        <end position="254"/>
    </location>
</feature>
<reference evidence="9 10" key="1">
    <citation type="submission" date="2020-01" db="EMBL/GenBank/DDBJ databases">
        <authorList>
            <consortium name="DOE Joint Genome Institute"/>
            <person name="Haridas S."/>
            <person name="Albert R."/>
            <person name="Binder M."/>
            <person name="Bloem J."/>
            <person name="Labutti K."/>
            <person name="Salamov A."/>
            <person name="Andreopoulos B."/>
            <person name="Baker S.E."/>
            <person name="Barry K."/>
            <person name="Bills G."/>
            <person name="Bluhm B.H."/>
            <person name="Cannon C."/>
            <person name="Castanera R."/>
            <person name="Culley D.E."/>
            <person name="Daum C."/>
            <person name="Ezra D."/>
            <person name="Gonzalez J.B."/>
            <person name="Henrissat B."/>
            <person name="Kuo A."/>
            <person name="Liang C."/>
            <person name="Lipzen A."/>
            <person name="Lutzoni F."/>
            <person name="Magnuson J."/>
            <person name="Mondo S."/>
            <person name="Nolan M."/>
            <person name="Ohm R."/>
            <person name="Pangilinan J."/>
            <person name="Park H.-J.H."/>
            <person name="Ramirez L."/>
            <person name="Alfaro M."/>
            <person name="Sun H."/>
            <person name="Tritt A."/>
            <person name="Yoshinaga Y."/>
            <person name="Zwiers L.-H.L."/>
            <person name="Turgeon B.G."/>
            <person name="Goodwin S.B."/>
            <person name="Spatafora J.W."/>
            <person name="Crous P.W."/>
            <person name="Grigoriev I.V."/>
        </authorList>
    </citation>
    <scope>NUCLEOTIDE SEQUENCE [LARGE SCALE GENOMIC DNA]</scope>
    <source>
        <strain evidence="9 10">CBS 611.86</strain>
    </source>
</reference>
<dbReference type="EMBL" id="JAADJZ010000009">
    <property type="protein sequence ID" value="KAF2872245.1"/>
    <property type="molecule type" value="Genomic_DNA"/>
</dbReference>
<dbReference type="Proteomes" id="UP000481861">
    <property type="component" value="Unassembled WGS sequence"/>
</dbReference>
<dbReference type="GO" id="GO:0016020">
    <property type="term" value="C:membrane"/>
    <property type="evidence" value="ECO:0007669"/>
    <property type="project" value="UniProtKB-SubCell"/>
</dbReference>
<dbReference type="InterPro" id="IPR049326">
    <property type="entry name" value="Rhodopsin_dom_fungi"/>
</dbReference>
<feature type="transmembrane region" description="Helical" evidence="7">
    <location>
        <begin position="100"/>
        <end position="126"/>
    </location>
</feature>
<feature type="compositionally biased region" description="Gly residues" evidence="6">
    <location>
        <begin position="396"/>
        <end position="406"/>
    </location>
</feature>
<evidence type="ECO:0000256" key="6">
    <source>
        <dbReference type="SAM" id="MobiDB-lite"/>
    </source>
</evidence>
<keyword evidence="2 7" id="KW-0812">Transmembrane</keyword>
<name>A0A7C8MPX4_9PLEO</name>
<evidence type="ECO:0000259" key="8">
    <source>
        <dbReference type="Pfam" id="PF20684"/>
    </source>
</evidence>
<evidence type="ECO:0000256" key="7">
    <source>
        <dbReference type="SAM" id="Phobius"/>
    </source>
</evidence>
<feature type="domain" description="Rhodopsin" evidence="8">
    <location>
        <begin position="44"/>
        <end position="291"/>
    </location>
</feature>
<evidence type="ECO:0000256" key="3">
    <source>
        <dbReference type="ARBA" id="ARBA00022989"/>
    </source>
</evidence>
<dbReference type="AlphaFoldDB" id="A0A7C8MPX4"/>
<evidence type="ECO:0000313" key="9">
    <source>
        <dbReference type="EMBL" id="KAF2872245.1"/>
    </source>
</evidence>
<dbReference type="InterPro" id="IPR052337">
    <property type="entry name" value="SAT4-like"/>
</dbReference>
<feature type="transmembrane region" description="Helical" evidence="7">
    <location>
        <begin position="138"/>
        <end position="166"/>
    </location>
</feature>
<evidence type="ECO:0000256" key="4">
    <source>
        <dbReference type="ARBA" id="ARBA00023136"/>
    </source>
</evidence>
<organism evidence="9 10">
    <name type="scientific">Massariosphaeria phaeospora</name>
    <dbReference type="NCBI Taxonomy" id="100035"/>
    <lineage>
        <taxon>Eukaryota</taxon>
        <taxon>Fungi</taxon>
        <taxon>Dikarya</taxon>
        <taxon>Ascomycota</taxon>
        <taxon>Pezizomycotina</taxon>
        <taxon>Dothideomycetes</taxon>
        <taxon>Pleosporomycetidae</taxon>
        <taxon>Pleosporales</taxon>
        <taxon>Pleosporales incertae sedis</taxon>
        <taxon>Massariosphaeria</taxon>
    </lineage>
</organism>
<feature type="transmembrane region" description="Helical" evidence="7">
    <location>
        <begin position="195"/>
        <end position="217"/>
    </location>
</feature>
<evidence type="ECO:0000256" key="2">
    <source>
        <dbReference type="ARBA" id="ARBA00022692"/>
    </source>
</evidence>
<evidence type="ECO:0000313" key="10">
    <source>
        <dbReference type="Proteomes" id="UP000481861"/>
    </source>
</evidence>
<comment type="similarity">
    <text evidence="5">Belongs to the SAT4 family.</text>
</comment>
<dbReference type="PANTHER" id="PTHR33048:SF167">
    <property type="entry name" value="INTEGRAL MEMBRANE PROTEIN"/>
    <property type="match status" value="1"/>
</dbReference>
<keyword evidence="4 7" id="KW-0472">Membrane</keyword>
<feature type="transmembrane region" description="Helical" evidence="7">
    <location>
        <begin position="27"/>
        <end position="48"/>
    </location>
</feature>
<gene>
    <name evidence="9" type="ORF">BDV95DRAFT_605876</name>
</gene>
<accession>A0A7C8MPX4</accession>
<keyword evidence="3 7" id="KW-1133">Transmembrane helix</keyword>
<proteinExistence type="inferred from homology"/>
<dbReference type="PANTHER" id="PTHR33048">
    <property type="entry name" value="PTH11-LIKE INTEGRAL MEMBRANE PROTEIN (AFU_ORTHOLOGUE AFUA_5G11245)"/>
    <property type="match status" value="1"/>
</dbReference>
<comment type="subcellular location">
    <subcellularLocation>
        <location evidence="1">Membrane</location>
        <topology evidence="1">Multi-pass membrane protein</topology>
    </subcellularLocation>
</comment>
<dbReference type="OrthoDB" id="5022096at2759"/>
<feature type="region of interest" description="Disordered" evidence="6">
    <location>
        <begin position="395"/>
        <end position="421"/>
    </location>
</feature>
<dbReference type="Pfam" id="PF20684">
    <property type="entry name" value="Fung_rhodopsin"/>
    <property type="match status" value="1"/>
</dbReference>
<evidence type="ECO:0000256" key="1">
    <source>
        <dbReference type="ARBA" id="ARBA00004141"/>
    </source>
</evidence>
<evidence type="ECO:0000256" key="5">
    <source>
        <dbReference type="ARBA" id="ARBA00038359"/>
    </source>
</evidence>
<keyword evidence="10" id="KW-1185">Reference proteome</keyword>
<sequence length="443" mass="47780">MAALRRQAPLEIPTDPAYYAWTIQPRLTAIDISLLVLALVTVLARLYIRVVVLKLFRLDDAFIAAAMVCSIASCGIFLYVVQLGMGKHIFAIPPDNIKPLLMWIFVVGVVIPLAVCFVKISIACFLLPLTGRTGLRGFLWGIVVFLVCFALFTFLSLMFGCMPVAANWDFALRPPPMGTGTAKCLSLTAYRNIALFNSVTNIITDIILALLPVPLIWTLHLNIRTKASLMLILSLGFFACAAGIIKTPLLFHFFDDIDSTGPRSMYYAWQIIEMNLGITAASLPSLKPAFRWLLDTARALTSSMSANRTAGSASYAMYRPRRASGYLRHDDDGLGLPHGDAQSKFTIDGSSTFSEGTTVVAKRLEDGADLEMQAAGLGGGLERYRVRIRGNEKGAWGAGAERGGLGADEDDGEGSAGDGGLSVAKALETGQIVKTTKVTVVSS</sequence>
<protein>
    <recommendedName>
        <fullName evidence="8">Rhodopsin domain-containing protein</fullName>
    </recommendedName>
</protein>